<dbReference type="AlphaFoldDB" id="A0A9D4PZ12"/>
<dbReference type="EMBL" id="JABSTV010001249">
    <property type="protein sequence ID" value="KAH7961371.1"/>
    <property type="molecule type" value="Genomic_DNA"/>
</dbReference>
<comment type="caution">
    <text evidence="1">The sequence shown here is derived from an EMBL/GenBank/DDBJ whole genome shotgun (WGS) entry which is preliminary data.</text>
</comment>
<gene>
    <name evidence="1" type="ORF">HPB52_008576</name>
</gene>
<dbReference type="Proteomes" id="UP000821837">
    <property type="component" value="Chromosome 3"/>
</dbReference>
<evidence type="ECO:0000313" key="2">
    <source>
        <dbReference type="Proteomes" id="UP000821837"/>
    </source>
</evidence>
<reference evidence="1" key="2">
    <citation type="submission" date="2021-09" db="EMBL/GenBank/DDBJ databases">
        <authorList>
            <person name="Jia N."/>
            <person name="Wang J."/>
            <person name="Shi W."/>
            <person name="Du L."/>
            <person name="Sun Y."/>
            <person name="Zhan W."/>
            <person name="Jiang J."/>
            <person name="Wang Q."/>
            <person name="Zhang B."/>
            <person name="Ji P."/>
            <person name="Sakyi L.B."/>
            <person name="Cui X."/>
            <person name="Yuan T."/>
            <person name="Jiang B."/>
            <person name="Yang W."/>
            <person name="Lam T.T.-Y."/>
            <person name="Chang Q."/>
            <person name="Ding S."/>
            <person name="Wang X."/>
            <person name="Zhu J."/>
            <person name="Ruan X."/>
            <person name="Zhao L."/>
            <person name="Wei J."/>
            <person name="Que T."/>
            <person name="Du C."/>
            <person name="Cheng J."/>
            <person name="Dai P."/>
            <person name="Han X."/>
            <person name="Huang E."/>
            <person name="Gao Y."/>
            <person name="Liu J."/>
            <person name="Shao H."/>
            <person name="Ye R."/>
            <person name="Li L."/>
            <person name="Wei W."/>
            <person name="Wang X."/>
            <person name="Wang C."/>
            <person name="Huo Q."/>
            <person name="Li W."/>
            <person name="Guo W."/>
            <person name="Chen H."/>
            <person name="Chen S."/>
            <person name="Zhou L."/>
            <person name="Zhou L."/>
            <person name="Ni X."/>
            <person name="Tian J."/>
            <person name="Zhou Y."/>
            <person name="Sheng Y."/>
            <person name="Liu T."/>
            <person name="Pan Y."/>
            <person name="Xia L."/>
            <person name="Li J."/>
            <person name="Zhao F."/>
            <person name="Cao W."/>
        </authorList>
    </citation>
    <scope>NUCLEOTIDE SEQUENCE</scope>
    <source>
        <strain evidence="1">Rsan-2018</strain>
        <tissue evidence="1">Larvae</tissue>
    </source>
</reference>
<evidence type="ECO:0000313" key="1">
    <source>
        <dbReference type="EMBL" id="KAH7961371.1"/>
    </source>
</evidence>
<sequence>MGKSRRPSSQPLMLSSNTASRSFSYSYHRAGAELRHHYRAINVVNSTPTPHVGHMRILDLNLQKNHHNNVTLGRLTVSGPDRLTTTFVKTLPQDHPDFFHSIFIAGLNLGHWLLCWKGTASLKGGR</sequence>
<proteinExistence type="predicted"/>
<name>A0A9D4PZ12_RHISA</name>
<protein>
    <submittedName>
        <fullName evidence="1">Uncharacterized protein</fullName>
    </submittedName>
</protein>
<accession>A0A9D4PZ12</accession>
<organism evidence="1 2">
    <name type="scientific">Rhipicephalus sanguineus</name>
    <name type="common">Brown dog tick</name>
    <name type="synonym">Ixodes sanguineus</name>
    <dbReference type="NCBI Taxonomy" id="34632"/>
    <lineage>
        <taxon>Eukaryota</taxon>
        <taxon>Metazoa</taxon>
        <taxon>Ecdysozoa</taxon>
        <taxon>Arthropoda</taxon>
        <taxon>Chelicerata</taxon>
        <taxon>Arachnida</taxon>
        <taxon>Acari</taxon>
        <taxon>Parasitiformes</taxon>
        <taxon>Ixodida</taxon>
        <taxon>Ixodoidea</taxon>
        <taxon>Ixodidae</taxon>
        <taxon>Rhipicephalinae</taxon>
        <taxon>Rhipicephalus</taxon>
        <taxon>Rhipicephalus</taxon>
    </lineage>
</organism>
<reference evidence="1" key="1">
    <citation type="journal article" date="2020" name="Cell">
        <title>Large-Scale Comparative Analyses of Tick Genomes Elucidate Their Genetic Diversity and Vector Capacities.</title>
        <authorList>
            <consortium name="Tick Genome and Microbiome Consortium (TIGMIC)"/>
            <person name="Jia N."/>
            <person name="Wang J."/>
            <person name="Shi W."/>
            <person name="Du L."/>
            <person name="Sun Y."/>
            <person name="Zhan W."/>
            <person name="Jiang J.F."/>
            <person name="Wang Q."/>
            <person name="Zhang B."/>
            <person name="Ji P."/>
            <person name="Bell-Sakyi L."/>
            <person name="Cui X.M."/>
            <person name="Yuan T.T."/>
            <person name="Jiang B.G."/>
            <person name="Yang W.F."/>
            <person name="Lam T.T."/>
            <person name="Chang Q.C."/>
            <person name="Ding S.J."/>
            <person name="Wang X.J."/>
            <person name="Zhu J.G."/>
            <person name="Ruan X.D."/>
            <person name="Zhao L."/>
            <person name="Wei J.T."/>
            <person name="Ye R.Z."/>
            <person name="Que T.C."/>
            <person name="Du C.H."/>
            <person name="Zhou Y.H."/>
            <person name="Cheng J.X."/>
            <person name="Dai P.F."/>
            <person name="Guo W.B."/>
            <person name="Han X.H."/>
            <person name="Huang E.J."/>
            <person name="Li L.F."/>
            <person name="Wei W."/>
            <person name="Gao Y.C."/>
            <person name="Liu J.Z."/>
            <person name="Shao H.Z."/>
            <person name="Wang X."/>
            <person name="Wang C.C."/>
            <person name="Yang T.C."/>
            <person name="Huo Q.B."/>
            <person name="Li W."/>
            <person name="Chen H.Y."/>
            <person name="Chen S.E."/>
            <person name="Zhou L.G."/>
            <person name="Ni X.B."/>
            <person name="Tian J.H."/>
            <person name="Sheng Y."/>
            <person name="Liu T."/>
            <person name="Pan Y.S."/>
            <person name="Xia L.Y."/>
            <person name="Li J."/>
            <person name="Zhao F."/>
            <person name="Cao W.C."/>
        </authorList>
    </citation>
    <scope>NUCLEOTIDE SEQUENCE</scope>
    <source>
        <strain evidence="1">Rsan-2018</strain>
    </source>
</reference>
<keyword evidence="2" id="KW-1185">Reference proteome</keyword>